<name>A0A0F8WJX3_9ZZZZ</name>
<gene>
    <name evidence="1" type="ORF">LCGC14_3059470</name>
</gene>
<accession>A0A0F8WJX3</accession>
<organism evidence="1">
    <name type="scientific">marine sediment metagenome</name>
    <dbReference type="NCBI Taxonomy" id="412755"/>
    <lineage>
        <taxon>unclassified sequences</taxon>
        <taxon>metagenomes</taxon>
        <taxon>ecological metagenomes</taxon>
    </lineage>
</organism>
<reference evidence="1" key="1">
    <citation type="journal article" date="2015" name="Nature">
        <title>Complex archaea that bridge the gap between prokaryotes and eukaryotes.</title>
        <authorList>
            <person name="Spang A."/>
            <person name="Saw J.H."/>
            <person name="Jorgensen S.L."/>
            <person name="Zaremba-Niedzwiedzka K."/>
            <person name="Martijn J."/>
            <person name="Lind A.E."/>
            <person name="van Eijk R."/>
            <person name="Schleper C."/>
            <person name="Guy L."/>
            <person name="Ettema T.J."/>
        </authorList>
    </citation>
    <scope>NUCLEOTIDE SEQUENCE</scope>
</reference>
<dbReference type="AlphaFoldDB" id="A0A0F8WJX3"/>
<protein>
    <submittedName>
        <fullName evidence="1">Uncharacterized protein</fullName>
    </submittedName>
</protein>
<dbReference type="EMBL" id="LAZR01064738">
    <property type="protein sequence ID" value="KKK56943.1"/>
    <property type="molecule type" value="Genomic_DNA"/>
</dbReference>
<sequence>MPGSIEEQVTEEIQDEIVQFMDAGNLLNLFPSPPSISDITVETTRGWRPNKTKIYVEQFAQRVFSTGLEDDLEWINWKILEKMGVKQAGFDKIAKKPGKQMSHYFFTGMGLGSDGVRYPRPVKTNYNYLIETGTGNGSLGRPLLAGNAAGGFWGNITAMMLAIETGIGALVSKDFEKQNFLAFYPRTVESTMIH</sequence>
<evidence type="ECO:0000313" key="1">
    <source>
        <dbReference type="EMBL" id="KKK56943.1"/>
    </source>
</evidence>
<comment type="caution">
    <text evidence="1">The sequence shown here is derived from an EMBL/GenBank/DDBJ whole genome shotgun (WGS) entry which is preliminary data.</text>
</comment>
<feature type="non-terminal residue" evidence="1">
    <location>
        <position position="194"/>
    </location>
</feature>
<proteinExistence type="predicted"/>